<evidence type="ECO:0000256" key="7">
    <source>
        <dbReference type="ARBA" id="ARBA00023136"/>
    </source>
</evidence>
<evidence type="ECO:0000256" key="4">
    <source>
        <dbReference type="ARBA" id="ARBA00022448"/>
    </source>
</evidence>
<protein>
    <submittedName>
        <fullName evidence="11">Uncharacterized protein</fullName>
    </submittedName>
</protein>
<comment type="catalytic activity">
    <reaction evidence="9">
        <text>a 1,2-diacyl-sn-glycero-3-phosphoethanolamine(in) = a 1,2-diacyl-sn-glycero-3-phosphoethanolamine(out)</text>
        <dbReference type="Rhea" id="RHEA:38895"/>
        <dbReference type="ChEBI" id="CHEBI:64612"/>
    </reaction>
</comment>
<dbReference type="GO" id="GO:0006869">
    <property type="term" value="P:lipid transport"/>
    <property type="evidence" value="ECO:0007669"/>
    <property type="project" value="UniProtKB-KW"/>
</dbReference>
<comment type="subcellular location">
    <subcellularLocation>
        <location evidence="1">Endoplasmic reticulum membrane</location>
        <topology evidence="1">Peripheral membrane protein</topology>
    </subcellularLocation>
    <subcellularLocation>
        <location evidence="2">Preautophagosomal structure membrane</location>
        <topology evidence="2">Peripheral membrane protein</topology>
    </subcellularLocation>
</comment>
<keyword evidence="6" id="KW-0445">Lipid transport</keyword>
<evidence type="ECO:0000256" key="5">
    <source>
        <dbReference type="ARBA" id="ARBA00022824"/>
    </source>
</evidence>
<dbReference type="GO" id="GO:0006914">
    <property type="term" value="P:autophagy"/>
    <property type="evidence" value="ECO:0007669"/>
    <property type="project" value="InterPro"/>
</dbReference>
<comment type="caution">
    <text evidence="11">The sequence shown here is derived from an EMBL/GenBank/DDBJ whole genome shotgun (WGS) entry which is preliminary data.</text>
</comment>
<sequence length="165" mass="19005">MLNKRDGPKKKGILRNKSNPDSSAEYEEFDDLTDEYTGENFKEDDFDAEEDYEVDEDEEDYTEAIELSEEDQAKLISLYSNQPENTQEGIKSAYKLIGKNLKSTKKSLSHLRREIEDAETIQDSLVPLIGTTEALLRAMMGLSNDIDSRHIIETKDKYKLEKQNE</sequence>
<evidence type="ECO:0000256" key="3">
    <source>
        <dbReference type="ARBA" id="ARBA00009714"/>
    </source>
</evidence>
<evidence type="ECO:0000256" key="1">
    <source>
        <dbReference type="ARBA" id="ARBA00004406"/>
    </source>
</evidence>
<evidence type="ECO:0000256" key="10">
    <source>
        <dbReference type="SAM" id="MobiDB-lite"/>
    </source>
</evidence>
<dbReference type="GO" id="GO:0005789">
    <property type="term" value="C:endoplasmic reticulum membrane"/>
    <property type="evidence" value="ECO:0007669"/>
    <property type="project" value="UniProtKB-SubCell"/>
</dbReference>
<dbReference type="InterPro" id="IPR026849">
    <property type="entry name" value="ATG2"/>
</dbReference>
<keyword evidence="12" id="KW-1185">Reference proteome</keyword>
<comment type="similarity">
    <text evidence="3">Belongs to the ATG2 family.</text>
</comment>
<dbReference type="Pfam" id="PF13329">
    <property type="entry name" value="ATG2_CAD"/>
    <property type="match status" value="1"/>
</dbReference>
<keyword evidence="7" id="KW-0472">Membrane</keyword>
<accession>A0AAW0F7A2</accession>
<evidence type="ECO:0000313" key="12">
    <source>
        <dbReference type="Proteomes" id="UP001385951"/>
    </source>
</evidence>
<dbReference type="GO" id="GO:0034045">
    <property type="term" value="C:phagophore assembly site membrane"/>
    <property type="evidence" value="ECO:0007669"/>
    <property type="project" value="UniProtKB-SubCell"/>
</dbReference>
<gene>
    <name evidence="11" type="ORF">QCA50_021088</name>
</gene>
<proteinExistence type="inferred from homology"/>
<evidence type="ECO:0000256" key="2">
    <source>
        <dbReference type="ARBA" id="ARBA00004623"/>
    </source>
</evidence>
<evidence type="ECO:0000313" key="11">
    <source>
        <dbReference type="EMBL" id="KAK7675953.1"/>
    </source>
</evidence>
<feature type="region of interest" description="Disordered" evidence="10">
    <location>
        <begin position="1"/>
        <end position="51"/>
    </location>
</feature>
<dbReference type="Proteomes" id="UP001385951">
    <property type="component" value="Unassembled WGS sequence"/>
</dbReference>
<dbReference type="EMBL" id="JASBNA010000149">
    <property type="protein sequence ID" value="KAK7675953.1"/>
    <property type="molecule type" value="Genomic_DNA"/>
</dbReference>
<comment type="catalytic activity">
    <reaction evidence="8">
        <text>a 1,2-diacyl-sn-glycero-3-phospho-L-serine(in) = a 1,2-diacyl-sn-glycero-3-phospho-L-serine(out)</text>
        <dbReference type="Rhea" id="RHEA:38663"/>
        <dbReference type="ChEBI" id="CHEBI:57262"/>
    </reaction>
</comment>
<evidence type="ECO:0000256" key="8">
    <source>
        <dbReference type="ARBA" id="ARBA00024479"/>
    </source>
</evidence>
<dbReference type="AlphaFoldDB" id="A0AAW0F7A2"/>
<evidence type="ECO:0000256" key="6">
    <source>
        <dbReference type="ARBA" id="ARBA00023055"/>
    </source>
</evidence>
<keyword evidence="4" id="KW-0813">Transport</keyword>
<reference evidence="11 12" key="1">
    <citation type="submission" date="2022-09" db="EMBL/GenBank/DDBJ databases">
        <authorList>
            <person name="Palmer J.M."/>
        </authorList>
    </citation>
    <scope>NUCLEOTIDE SEQUENCE [LARGE SCALE GENOMIC DNA]</scope>
    <source>
        <strain evidence="11 12">DSM 7382</strain>
    </source>
</reference>
<organism evidence="11 12">
    <name type="scientific">Cerrena zonata</name>
    <dbReference type="NCBI Taxonomy" id="2478898"/>
    <lineage>
        <taxon>Eukaryota</taxon>
        <taxon>Fungi</taxon>
        <taxon>Dikarya</taxon>
        <taxon>Basidiomycota</taxon>
        <taxon>Agaricomycotina</taxon>
        <taxon>Agaricomycetes</taxon>
        <taxon>Polyporales</taxon>
        <taxon>Cerrenaceae</taxon>
        <taxon>Cerrena</taxon>
    </lineage>
</organism>
<name>A0AAW0F7A2_9APHY</name>
<evidence type="ECO:0000256" key="9">
    <source>
        <dbReference type="ARBA" id="ARBA00024615"/>
    </source>
</evidence>
<feature type="compositionally biased region" description="Acidic residues" evidence="10">
    <location>
        <begin position="24"/>
        <end position="51"/>
    </location>
</feature>
<keyword evidence="5" id="KW-0256">Endoplasmic reticulum</keyword>